<keyword evidence="1" id="KW-0812">Transmembrane</keyword>
<accession>A0A1N6EIP5</accession>
<dbReference type="RefSeq" id="WP_034546351.1">
    <property type="nucleotide sequence ID" value="NZ_FSRN01000001.1"/>
</dbReference>
<keyword evidence="3" id="KW-1185">Reference proteome</keyword>
<keyword evidence="1" id="KW-1133">Transmembrane helix</keyword>
<dbReference type="AlphaFoldDB" id="A0A1N6EIP5"/>
<dbReference type="OrthoDB" id="2157260at2"/>
<organism evidence="2 3">
    <name type="scientific">Carnobacterium alterfunditum</name>
    <dbReference type="NCBI Taxonomy" id="28230"/>
    <lineage>
        <taxon>Bacteria</taxon>
        <taxon>Bacillati</taxon>
        <taxon>Bacillota</taxon>
        <taxon>Bacilli</taxon>
        <taxon>Lactobacillales</taxon>
        <taxon>Carnobacteriaceae</taxon>
        <taxon>Carnobacterium</taxon>
    </lineage>
</organism>
<evidence type="ECO:0000313" key="2">
    <source>
        <dbReference type="EMBL" id="SIN82851.1"/>
    </source>
</evidence>
<keyword evidence="1" id="KW-0472">Membrane</keyword>
<feature type="transmembrane region" description="Helical" evidence="1">
    <location>
        <begin position="69"/>
        <end position="90"/>
    </location>
</feature>
<protein>
    <submittedName>
        <fullName evidence="2">Uncharacterized protein</fullName>
    </submittedName>
</protein>
<feature type="transmembrane region" description="Helical" evidence="1">
    <location>
        <begin position="12"/>
        <end position="29"/>
    </location>
</feature>
<dbReference type="Proteomes" id="UP000184758">
    <property type="component" value="Unassembled WGS sequence"/>
</dbReference>
<gene>
    <name evidence="2" type="ORF">SAMN05878443_0009</name>
</gene>
<proteinExistence type="predicted"/>
<evidence type="ECO:0000256" key="1">
    <source>
        <dbReference type="SAM" id="Phobius"/>
    </source>
</evidence>
<name>A0A1N6EIP5_9LACT</name>
<sequence>MYNTKKNTQKWPTILFSLSIVLTILSIFIQSQFSLFSFPVFLGVLIVAVLLSTLSMILSLKARSQTYTIVFFILNLLIIAFLAFTIYTLLMA</sequence>
<feature type="transmembrane region" description="Helical" evidence="1">
    <location>
        <begin position="35"/>
        <end position="57"/>
    </location>
</feature>
<reference evidence="3" key="1">
    <citation type="submission" date="2016-11" db="EMBL/GenBank/DDBJ databases">
        <authorList>
            <person name="Varghese N."/>
            <person name="Submissions S."/>
        </authorList>
    </citation>
    <scope>NUCLEOTIDE SEQUENCE [LARGE SCALE GENOMIC DNA]</scope>
    <source>
        <strain evidence="3">313</strain>
    </source>
</reference>
<evidence type="ECO:0000313" key="3">
    <source>
        <dbReference type="Proteomes" id="UP000184758"/>
    </source>
</evidence>
<dbReference type="EMBL" id="FSRN01000001">
    <property type="protein sequence ID" value="SIN82851.1"/>
    <property type="molecule type" value="Genomic_DNA"/>
</dbReference>